<feature type="signal peptide" evidence="1">
    <location>
        <begin position="1"/>
        <end position="20"/>
    </location>
</feature>
<protein>
    <recommendedName>
        <fullName evidence="4">Lipoprotein</fullName>
    </recommendedName>
</protein>
<evidence type="ECO:0008006" key="4">
    <source>
        <dbReference type="Google" id="ProtNLM"/>
    </source>
</evidence>
<dbReference type="EMBL" id="NBTY01000030">
    <property type="protein sequence ID" value="OTP79287.1"/>
    <property type="molecule type" value="Genomic_DNA"/>
</dbReference>
<sequence length="124" mass="13089">MNYSRTLKLLAACVAALLLAGCLTPPRGMPDETVIGYDGHKAIAPDCEPLEHRSLLLDGGLPRPTMAWGCATYTNLAAQVANPRDFVAPAKLAPADAAVAASAVRRYETGRIIPLDEATSRSSK</sequence>
<dbReference type="RefSeq" id="WP_086380790.1">
    <property type="nucleotide sequence ID" value="NZ_NBTY01000030.1"/>
</dbReference>
<dbReference type="Pfam" id="PF09476">
    <property type="entry name" value="Pilus_CpaD"/>
    <property type="match status" value="1"/>
</dbReference>
<dbReference type="InterPro" id="IPR019027">
    <property type="entry name" value="Pilus_biogenesis_CpaD-related"/>
</dbReference>
<comment type="caution">
    <text evidence="2">The sequence shown here is derived from an EMBL/GenBank/DDBJ whole genome shotgun (WGS) entry which is preliminary data.</text>
</comment>
<dbReference type="Proteomes" id="UP000194546">
    <property type="component" value="Unassembled WGS sequence"/>
</dbReference>
<gene>
    <name evidence="2" type="ORF">PAMC26510_06005</name>
</gene>
<evidence type="ECO:0000256" key="1">
    <source>
        <dbReference type="SAM" id="SignalP"/>
    </source>
</evidence>
<evidence type="ECO:0000313" key="2">
    <source>
        <dbReference type="EMBL" id="OTP79287.1"/>
    </source>
</evidence>
<accession>A0A242N6J8</accession>
<dbReference type="AlphaFoldDB" id="A0A242N6J8"/>
<reference evidence="2 3" key="1">
    <citation type="submission" date="2017-03" db="EMBL/GenBank/DDBJ databases">
        <title>Genome analysis of strain PAMC 26510.</title>
        <authorList>
            <person name="Oh H.-M."/>
            <person name="Yang J.-A."/>
        </authorList>
    </citation>
    <scope>NUCLEOTIDE SEQUENCE [LARGE SCALE GENOMIC DNA]</scope>
    <source>
        <strain evidence="2 3">PAMC 26510</strain>
    </source>
</reference>
<evidence type="ECO:0000313" key="3">
    <source>
        <dbReference type="Proteomes" id="UP000194546"/>
    </source>
</evidence>
<dbReference type="PROSITE" id="PS51257">
    <property type="entry name" value="PROKAR_LIPOPROTEIN"/>
    <property type="match status" value="1"/>
</dbReference>
<organism evidence="2 3">
    <name type="scientific">Caballeronia sordidicola</name>
    <name type="common">Burkholderia sordidicola</name>
    <dbReference type="NCBI Taxonomy" id="196367"/>
    <lineage>
        <taxon>Bacteria</taxon>
        <taxon>Pseudomonadati</taxon>
        <taxon>Pseudomonadota</taxon>
        <taxon>Betaproteobacteria</taxon>
        <taxon>Burkholderiales</taxon>
        <taxon>Burkholderiaceae</taxon>
        <taxon>Caballeronia</taxon>
    </lineage>
</organism>
<keyword evidence="1" id="KW-0732">Signal</keyword>
<proteinExistence type="predicted"/>
<name>A0A242N6J8_CABSO</name>
<feature type="chain" id="PRO_5012625136" description="Lipoprotein" evidence="1">
    <location>
        <begin position="21"/>
        <end position="124"/>
    </location>
</feature>